<keyword evidence="7" id="KW-1005">Bacterial flagellum biogenesis</keyword>
<protein>
    <recommendedName>
        <fullName evidence="3 13">Flagellar biosynthesis protein FlhF</fullName>
    </recommendedName>
</protein>
<evidence type="ECO:0000256" key="8">
    <source>
        <dbReference type="ARBA" id="ARBA00022927"/>
    </source>
</evidence>
<dbReference type="InterPro" id="IPR047040">
    <property type="entry name" value="FlhF__GTPase_dom"/>
</dbReference>
<reference evidence="17 18" key="1">
    <citation type="submission" date="2018-08" db="EMBL/GenBank/DDBJ databases">
        <title>Salinimonas sediminis sp. nov., a piezophilic bacterium isolated from a deep-sea sediment sample from the New Britain Trench.</title>
        <authorList>
            <person name="Cao J."/>
        </authorList>
    </citation>
    <scope>NUCLEOTIDE SEQUENCE [LARGE SCALE GENOMIC DNA]</scope>
    <source>
        <strain evidence="17 18">N102</strain>
    </source>
</reference>
<keyword evidence="17" id="KW-0969">Cilium</keyword>
<dbReference type="SUPFAM" id="SSF52540">
    <property type="entry name" value="P-loop containing nucleoside triphosphate hydrolases"/>
    <property type="match status" value="1"/>
</dbReference>
<evidence type="ECO:0000256" key="4">
    <source>
        <dbReference type="ARBA" id="ARBA00022448"/>
    </source>
</evidence>
<keyword evidence="11" id="KW-1006">Bacterial flagellum protein export</keyword>
<dbReference type="GO" id="GO:0006614">
    <property type="term" value="P:SRP-dependent cotranslational protein targeting to membrane"/>
    <property type="evidence" value="ECO:0007669"/>
    <property type="project" value="UniProtKB-UniRule"/>
</dbReference>
<dbReference type="PANTHER" id="PTHR43134:SF3">
    <property type="entry name" value="FLAGELLAR BIOSYNTHESIS PROTEIN FLHF"/>
    <property type="match status" value="1"/>
</dbReference>
<evidence type="ECO:0000256" key="11">
    <source>
        <dbReference type="ARBA" id="ARBA00023225"/>
    </source>
</evidence>
<feature type="domain" description="SRP54-type proteins GTP-binding" evidence="16">
    <location>
        <begin position="269"/>
        <end position="462"/>
    </location>
</feature>
<sequence>MKIRRFFGKDMREALNAVKAELGSDAVIMSNRKVSDGIELVAAYDKEPEAKLTPKPKAAAPRDVNGKAMPSLSEIIGDDGPDSLRALLEKQQQAQAKAAEAARHQAQPAAGYQPPHAGAANQSQTRAAQPAPARAAYNAPAYQAAASDFSFDIDEPTFNDSPTQFTGQPAAAAPAPQSDLDSIKEELASLRNVLQFQVAGLMESKQRQHNPVHSYLMKCLSGMGLSHSLAEQMVHYTPKQYNEREAWVYLLNLLANRINVAGNDILQQTGAVALVGPTGTGKTTTLAKLAARYAQKYGADQVAMITIDTYRIAAYEQLATYGKIIGCTVRKAQSTEELAELLFQLRHKRMVLIDTAGFSQRDSRLIKQLSQFDRGQMQPVRKYLVTQANTQYPALQRIISAYDAVKLDGCIFTKLDECYSLGEVLSVAIEHGLPVSYVTDGQQVPEDIKVADAKSLVSVAAKLYKKYGLNHTTDSNLVKSAQAV</sequence>
<dbReference type="OrthoDB" id="9778554at2"/>
<dbReference type="SMART" id="SM00962">
    <property type="entry name" value="SRP54"/>
    <property type="match status" value="1"/>
</dbReference>
<comment type="function">
    <text evidence="12">Necessary for flagellar biosynthesis. May be involved in translocation of the flagellum.</text>
</comment>
<evidence type="ECO:0000256" key="7">
    <source>
        <dbReference type="ARBA" id="ARBA00022795"/>
    </source>
</evidence>
<proteinExistence type="inferred from homology"/>
<evidence type="ECO:0000256" key="10">
    <source>
        <dbReference type="ARBA" id="ARBA00023136"/>
    </source>
</evidence>
<dbReference type="KEGG" id="salm:D0Y50_04800"/>
<dbReference type="Pfam" id="PF00448">
    <property type="entry name" value="SRP54"/>
    <property type="match status" value="1"/>
</dbReference>
<evidence type="ECO:0000256" key="5">
    <source>
        <dbReference type="ARBA" id="ARBA00022475"/>
    </source>
</evidence>
<dbReference type="InterPro" id="IPR000897">
    <property type="entry name" value="SRP54_GTPase_dom"/>
</dbReference>
<dbReference type="PANTHER" id="PTHR43134">
    <property type="entry name" value="SIGNAL RECOGNITION PARTICLE RECEPTOR SUBUNIT ALPHA"/>
    <property type="match status" value="1"/>
</dbReference>
<dbReference type="GO" id="GO:0005886">
    <property type="term" value="C:plasma membrane"/>
    <property type="evidence" value="ECO:0007669"/>
    <property type="project" value="UniProtKB-SubCell"/>
</dbReference>
<dbReference type="GO" id="GO:0005525">
    <property type="term" value="F:GTP binding"/>
    <property type="evidence" value="ECO:0007669"/>
    <property type="project" value="UniProtKB-UniRule"/>
</dbReference>
<keyword evidence="9" id="KW-0342">GTP-binding</keyword>
<evidence type="ECO:0000256" key="9">
    <source>
        <dbReference type="ARBA" id="ARBA00023134"/>
    </source>
</evidence>
<evidence type="ECO:0000313" key="18">
    <source>
        <dbReference type="Proteomes" id="UP000262073"/>
    </source>
</evidence>
<dbReference type="SMART" id="SM00382">
    <property type="entry name" value="AAA"/>
    <property type="match status" value="1"/>
</dbReference>
<evidence type="ECO:0000256" key="13">
    <source>
        <dbReference type="NCBIfam" id="TIGR03499"/>
    </source>
</evidence>
<evidence type="ECO:0000313" key="17">
    <source>
        <dbReference type="EMBL" id="AXR05756.1"/>
    </source>
</evidence>
<keyword evidence="10" id="KW-0472">Membrane</keyword>
<dbReference type="Gene3D" id="1.20.120.1380">
    <property type="entry name" value="Flagellar FlhF biosynthesis protein, N domain"/>
    <property type="match status" value="1"/>
</dbReference>
<evidence type="ECO:0000256" key="2">
    <source>
        <dbReference type="ARBA" id="ARBA00008531"/>
    </source>
</evidence>
<feature type="compositionally biased region" description="Polar residues" evidence="14">
    <location>
        <begin position="158"/>
        <end position="167"/>
    </location>
</feature>
<organism evidence="17 18">
    <name type="scientific">Salinimonas sediminis</name>
    <dbReference type="NCBI Taxonomy" id="2303538"/>
    <lineage>
        <taxon>Bacteria</taxon>
        <taxon>Pseudomonadati</taxon>
        <taxon>Pseudomonadota</taxon>
        <taxon>Gammaproteobacteria</taxon>
        <taxon>Alteromonadales</taxon>
        <taxon>Alteromonadaceae</taxon>
        <taxon>Alteromonas/Salinimonas group</taxon>
        <taxon>Salinimonas</taxon>
    </lineage>
</organism>
<evidence type="ECO:0000256" key="3">
    <source>
        <dbReference type="ARBA" id="ARBA00014919"/>
    </source>
</evidence>
<dbReference type="FunFam" id="3.40.50.300:FF:000695">
    <property type="entry name" value="Flagellar biosynthesis regulator FlhF"/>
    <property type="match status" value="1"/>
</dbReference>
<keyword evidence="8" id="KW-0653">Protein transport</keyword>
<feature type="domain" description="AAA+ ATPase" evidence="15">
    <location>
        <begin position="268"/>
        <end position="417"/>
    </location>
</feature>
<dbReference type="AlphaFoldDB" id="A0A346NJP9"/>
<evidence type="ECO:0000259" key="15">
    <source>
        <dbReference type="SMART" id="SM00382"/>
    </source>
</evidence>
<evidence type="ECO:0000256" key="1">
    <source>
        <dbReference type="ARBA" id="ARBA00004413"/>
    </source>
</evidence>
<dbReference type="InterPro" id="IPR020006">
    <property type="entry name" value="FlhF"/>
</dbReference>
<dbReference type="GO" id="GO:0044781">
    <property type="term" value="P:bacterial-type flagellum organization"/>
    <property type="evidence" value="ECO:0007669"/>
    <property type="project" value="UniProtKB-UniRule"/>
</dbReference>
<dbReference type="GO" id="GO:0015031">
    <property type="term" value="P:protein transport"/>
    <property type="evidence" value="ECO:0007669"/>
    <property type="project" value="UniProtKB-KW"/>
</dbReference>
<keyword evidence="4" id="KW-0813">Transport</keyword>
<dbReference type="CDD" id="cd17873">
    <property type="entry name" value="FlhF"/>
    <property type="match status" value="1"/>
</dbReference>
<dbReference type="Proteomes" id="UP000262073">
    <property type="component" value="Chromosome"/>
</dbReference>
<keyword evidence="17" id="KW-0966">Cell projection</keyword>
<keyword evidence="5" id="KW-1003">Cell membrane</keyword>
<feature type="region of interest" description="Disordered" evidence="14">
    <location>
        <begin position="152"/>
        <end position="178"/>
    </location>
</feature>
<keyword evidence="17" id="KW-0282">Flagellum</keyword>
<dbReference type="InterPro" id="IPR027417">
    <property type="entry name" value="P-loop_NTPase"/>
</dbReference>
<name>A0A346NJP9_9ALTE</name>
<feature type="compositionally biased region" description="Low complexity" evidence="14">
    <location>
        <begin position="126"/>
        <end position="135"/>
    </location>
</feature>
<keyword evidence="6" id="KW-0547">Nucleotide-binding</keyword>
<keyword evidence="18" id="KW-1185">Reference proteome</keyword>
<evidence type="ECO:0000256" key="12">
    <source>
        <dbReference type="ARBA" id="ARBA00025337"/>
    </source>
</evidence>
<comment type="similarity">
    <text evidence="2">Belongs to the GTP-binding SRP family.</text>
</comment>
<evidence type="ECO:0000256" key="14">
    <source>
        <dbReference type="SAM" id="MobiDB-lite"/>
    </source>
</evidence>
<dbReference type="Gene3D" id="3.40.50.300">
    <property type="entry name" value="P-loop containing nucleotide triphosphate hydrolases"/>
    <property type="match status" value="1"/>
</dbReference>
<evidence type="ECO:0000256" key="6">
    <source>
        <dbReference type="ARBA" id="ARBA00022741"/>
    </source>
</evidence>
<accession>A0A346NJP9</accession>
<feature type="compositionally biased region" description="Low complexity" evidence="14">
    <location>
        <begin position="90"/>
        <end position="110"/>
    </location>
</feature>
<evidence type="ECO:0000259" key="16">
    <source>
        <dbReference type="SMART" id="SM00962"/>
    </source>
</evidence>
<feature type="region of interest" description="Disordered" evidence="14">
    <location>
        <begin position="90"/>
        <end position="135"/>
    </location>
</feature>
<dbReference type="RefSeq" id="WP_117315778.1">
    <property type="nucleotide sequence ID" value="NZ_CP031769.1"/>
</dbReference>
<dbReference type="EMBL" id="CP031769">
    <property type="protein sequence ID" value="AXR05756.1"/>
    <property type="molecule type" value="Genomic_DNA"/>
</dbReference>
<dbReference type="InterPro" id="IPR003593">
    <property type="entry name" value="AAA+_ATPase"/>
</dbReference>
<comment type="subcellular location">
    <subcellularLocation>
        <location evidence="1">Cell membrane</location>
        <topology evidence="1">Peripheral membrane protein</topology>
        <orientation evidence="1">Cytoplasmic side</orientation>
    </subcellularLocation>
</comment>
<gene>
    <name evidence="17" type="primary">flhF</name>
    <name evidence="17" type="ORF">D0Y50_04800</name>
</gene>
<dbReference type="GO" id="GO:0003924">
    <property type="term" value="F:GTPase activity"/>
    <property type="evidence" value="ECO:0007669"/>
    <property type="project" value="UniProtKB-UniRule"/>
</dbReference>
<dbReference type="GO" id="GO:0005047">
    <property type="term" value="F:signal recognition particle binding"/>
    <property type="evidence" value="ECO:0007669"/>
    <property type="project" value="TreeGrafter"/>
</dbReference>
<dbReference type="NCBIfam" id="TIGR03499">
    <property type="entry name" value="FlhF"/>
    <property type="match status" value="1"/>
</dbReference>